<dbReference type="CDD" id="cd13896">
    <property type="entry name" value="CuRO_3_CopA"/>
    <property type="match status" value="1"/>
</dbReference>
<dbReference type="InterPro" id="IPR019546">
    <property type="entry name" value="TAT_signal_bac_arc"/>
</dbReference>
<sequence length="474" mass="51699">MIDRRGFLTLSAAAGLAVACSPRSESARAADAVDVTLEPTATEIDLGGVIVGTWAYGRELPGREIRVRKGETLRAQVTNQLPVDTTIHWHGVALRNDMDGVPVLTQPPIPSGKRFTYEFAVPDAGTYMYHSHVGTQLDRGLYGPLIIEDPDERTDYDHELIIMLDDWIDGTGTDPDQVLADLKKTGMADMGGMAGIGPDAGVRATRPLGDDGGDVTYPYYLINGRIAADPKVLDFRTGQRIRLRVMNVASDTAFRVAVPNHVLNVTHTDGFPVAPAQAESVLLGMGERVDATITLGTSVPVVAAAEQKAGYAQLNMRVNGAPSGVNVAQFIAALRNGIPLDTSQLMATPEVQLPQRDPDDIIDMRLAGPVNRYDWPINGKLYDPPNGGYPIRGGQRVRIRYANESMMFHPMHLHGHTFQVIRPTGRTARKDTVLVPPMQTVEVDFDTDNPGRWLVHCHNTYHLDAGMAAFLHYT</sequence>
<accession>A0ABQ0KD42</accession>
<dbReference type="Proteomes" id="UP000069773">
    <property type="component" value="Unassembled WGS sequence"/>
</dbReference>
<proteinExistence type="predicted"/>
<dbReference type="EMBL" id="BCTA01000009">
    <property type="protein sequence ID" value="GAT07411.1"/>
    <property type="molecule type" value="Genomic_DNA"/>
</dbReference>
<keyword evidence="8" id="KW-1185">Reference proteome</keyword>
<dbReference type="InterPro" id="IPR045087">
    <property type="entry name" value="Cu-oxidase_fam"/>
</dbReference>
<dbReference type="InterPro" id="IPR011707">
    <property type="entry name" value="Cu-oxidase-like_N"/>
</dbReference>
<evidence type="ECO:0000256" key="1">
    <source>
        <dbReference type="ARBA" id="ARBA00022723"/>
    </source>
</evidence>
<dbReference type="Gene3D" id="2.60.40.420">
    <property type="entry name" value="Cupredoxins - blue copper proteins"/>
    <property type="match status" value="3"/>
</dbReference>
<feature type="domain" description="Plastocyanin-like" evidence="6">
    <location>
        <begin position="51"/>
        <end position="151"/>
    </location>
</feature>
<evidence type="ECO:0000313" key="8">
    <source>
        <dbReference type="Proteomes" id="UP000069773"/>
    </source>
</evidence>
<evidence type="ECO:0000313" key="7">
    <source>
        <dbReference type="EMBL" id="GAT07411.1"/>
    </source>
</evidence>
<dbReference type="PANTHER" id="PTHR11709:SF394">
    <property type="entry name" value="FI03373P-RELATED"/>
    <property type="match status" value="1"/>
</dbReference>
<evidence type="ECO:0000256" key="2">
    <source>
        <dbReference type="ARBA" id="ARBA00023002"/>
    </source>
</evidence>
<dbReference type="PROSITE" id="PS51257">
    <property type="entry name" value="PROKAR_LIPOPROTEIN"/>
    <property type="match status" value="1"/>
</dbReference>
<dbReference type="CDD" id="cd13861">
    <property type="entry name" value="CuRO_1_CumA_like"/>
    <property type="match status" value="1"/>
</dbReference>
<dbReference type="InterPro" id="IPR008972">
    <property type="entry name" value="Cupredoxin"/>
</dbReference>
<protein>
    <submittedName>
        <fullName evidence="7">Probable oxidase</fullName>
    </submittedName>
</protein>
<keyword evidence="1" id="KW-0479">Metal-binding</keyword>
<feature type="domain" description="Plastocyanin-like" evidence="4">
    <location>
        <begin position="215"/>
        <end position="295"/>
    </location>
</feature>
<dbReference type="InterPro" id="IPR001117">
    <property type="entry name" value="Cu-oxidase_2nd"/>
</dbReference>
<feature type="domain" description="Plastocyanin-like" evidence="5">
    <location>
        <begin position="362"/>
        <end position="469"/>
    </location>
</feature>
<keyword evidence="2" id="KW-0560">Oxidoreductase</keyword>
<name>A0ABQ0KD42_MYCNV</name>
<dbReference type="Pfam" id="PF00394">
    <property type="entry name" value="Cu-oxidase"/>
    <property type="match status" value="1"/>
</dbReference>
<dbReference type="InterPro" id="IPR006311">
    <property type="entry name" value="TAT_signal"/>
</dbReference>
<dbReference type="InterPro" id="IPR033138">
    <property type="entry name" value="Cu_oxidase_CS"/>
</dbReference>
<evidence type="ECO:0000259" key="5">
    <source>
        <dbReference type="Pfam" id="PF07731"/>
    </source>
</evidence>
<organism evidence="7 8">
    <name type="scientific">Mycolicibacterium novocastrense</name>
    <name type="common">Mycobacterium novocastrense</name>
    <dbReference type="NCBI Taxonomy" id="59813"/>
    <lineage>
        <taxon>Bacteria</taxon>
        <taxon>Bacillati</taxon>
        <taxon>Actinomycetota</taxon>
        <taxon>Actinomycetes</taxon>
        <taxon>Mycobacteriales</taxon>
        <taxon>Mycobacteriaceae</taxon>
        <taxon>Mycolicibacterium</taxon>
    </lineage>
</organism>
<dbReference type="PANTHER" id="PTHR11709">
    <property type="entry name" value="MULTI-COPPER OXIDASE"/>
    <property type="match status" value="1"/>
</dbReference>
<dbReference type="SUPFAM" id="SSF49503">
    <property type="entry name" value="Cupredoxins"/>
    <property type="match status" value="3"/>
</dbReference>
<dbReference type="PROSITE" id="PS51318">
    <property type="entry name" value="TAT"/>
    <property type="match status" value="1"/>
</dbReference>
<dbReference type="InterPro" id="IPR011706">
    <property type="entry name" value="Cu-oxidase_C"/>
</dbReference>
<dbReference type="PROSITE" id="PS00079">
    <property type="entry name" value="MULTICOPPER_OXIDASE1"/>
    <property type="match status" value="2"/>
</dbReference>
<dbReference type="Pfam" id="PF07732">
    <property type="entry name" value="Cu-oxidase_3"/>
    <property type="match status" value="1"/>
</dbReference>
<evidence type="ECO:0000259" key="4">
    <source>
        <dbReference type="Pfam" id="PF00394"/>
    </source>
</evidence>
<dbReference type="InterPro" id="IPR034279">
    <property type="entry name" value="CuRO_3_CopA"/>
</dbReference>
<evidence type="ECO:0000259" key="6">
    <source>
        <dbReference type="Pfam" id="PF07732"/>
    </source>
</evidence>
<comment type="caution">
    <text evidence="7">The sequence shown here is derived from an EMBL/GenBank/DDBJ whole genome shotgun (WGS) entry which is preliminary data.</text>
</comment>
<dbReference type="InterPro" id="IPR002355">
    <property type="entry name" value="Cu_oxidase_Cu_BS"/>
</dbReference>
<dbReference type="PROSITE" id="PS00080">
    <property type="entry name" value="MULTICOPPER_OXIDASE2"/>
    <property type="match status" value="1"/>
</dbReference>
<evidence type="ECO:0000256" key="3">
    <source>
        <dbReference type="ARBA" id="ARBA00023008"/>
    </source>
</evidence>
<gene>
    <name evidence="7" type="ORF">RMCN_0544</name>
</gene>
<reference evidence="7 8" key="1">
    <citation type="journal article" date="2016" name="Genome Announc.">
        <title>Draft Genome Sequences of Five Rapidly Growing Mycobacterium Species, M. thermoresistibile, M. fortuitum subsp. acetamidolyticum, M. canariasense, M. brisbanense, and M. novocastrense.</title>
        <authorList>
            <person name="Katahira K."/>
            <person name="Ogura Y."/>
            <person name="Gotoh Y."/>
            <person name="Hayashi T."/>
        </authorList>
    </citation>
    <scope>NUCLEOTIDE SEQUENCE [LARGE SCALE GENOMIC DNA]</scope>
    <source>
        <strain evidence="7 8">JCM18114</strain>
    </source>
</reference>
<dbReference type="NCBIfam" id="TIGR01409">
    <property type="entry name" value="TAT_signal_seq"/>
    <property type="match status" value="1"/>
</dbReference>
<dbReference type="RefSeq" id="WP_067387098.1">
    <property type="nucleotide sequence ID" value="NZ_BCTA01000009.1"/>
</dbReference>
<keyword evidence="3" id="KW-0186">Copper</keyword>
<dbReference type="Pfam" id="PF07731">
    <property type="entry name" value="Cu-oxidase_2"/>
    <property type="match status" value="1"/>
</dbReference>